<keyword evidence="3" id="KW-1185">Reference proteome</keyword>
<evidence type="ECO:0000313" key="2">
    <source>
        <dbReference type="EMBL" id="KAK4218226.1"/>
    </source>
</evidence>
<feature type="region of interest" description="Disordered" evidence="1">
    <location>
        <begin position="34"/>
        <end position="65"/>
    </location>
</feature>
<evidence type="ECO:0000313" key="3">
    <source>
        <dbReference type="Proteomes" id="UP001301769"/>
    </source>
</evidence>
<protein>
    <submittedName>
        <fullName evidence="2">Uncharacterized protein</fullName>
    </submittedName>
</protein>
<dbReference type="EMBL" id="MU858054">
    <property type="protein sequence ID" value="KAK4218226.1"/>
    <property type="molecule type" value="Genomic_DNA"/>
</dbReference>
<organism evidence="2 3">
    <name type="scientific">Rhypophila decipiens</name>
    <dbReference type="NCBI Taxonomy" id="261697"/>
    <lineage>
        <taxon>Eukaryota</taxon>
        <taxon>Fungi</taxon>
        <taxon>Dikarya</taxon>
        <taxon>Ascomycota</taxon>
        <taxon>Pezizomycotina</taxon>
        <taxon>Sordariomycetes</taxon>
        <taxon>Sordariomycetidae</taxon>
        <taxon>Sordariales</taxon>
        <taxon>Naviculisporaceae</taxon>
        <taxon>Rhypophila</taxon>
    </lineage>
</organism>
<gene>
    <name evidence="2" type="ORF">QBC37DRAFT_369172</name>
</gene>
<feature type="compositionally biased region" description="Basic residues" evidence="1">
    <location>
        <begin position="267"/>
        <end position="281"/>
    </location>
</feature>
<dbReference type="AlphaFoldDB" id="A0AAN7BA30"/>
<dbReference type="Proteomes" id="UP001301769">
    <property type="component" value="Unassembled WGS sequence"/>
</dbReference>
<evidence type="ECO:0000256" key="1">
    <source>
        <dbReference type="SAM" id="MobiDB-lite"/>
    </source>
</evidence>
<comment type="caution">
    <text evidence="2">The sequence shown here is derived from an EMBL/GenBank/DDBJ whole genome shotgun (WGS) entry which is preliminary data.</text>
</comment>
<name>A0AAN7BA30_9PEZI</name>
<feature type="region of interest" description="Disordered" evidence="1">
    <location>
        <begin position="220"/>
        <end position="281"/>
    </location>
</feature>
<reference evidence="2" key="1">
    <citation type="journal article" date="2023" name="Mol. Phylogenet. Evol.">
        <title>Genome-scale phylogeny and comparative genomics of the fungal order Sordariales.</title>
        <authorList>
            <person name="Hensen N."/>
            <person name="Bonometti L."/>
            <person name="Westerberg I."/>
            <person name="Brannstrom I.O."/>
            <person name="Guillou S."/>
            <person name="Cros-Aarteil S."/>
            <person name="Calhoun S."/>
            <person name="Haridas S."/>
            <person name="Kuo A."/>
            <person name="Mondo S."/>
            <person name="Pangilinan J."/>
            <person name="Riley R."/>
            <person name="LaButti K."/>
            <person name="Andreopoulos B."/>
            <person name="Lipzen A."/>
            <person name="Chen C."/>
            <person name="Yan M."/>
            <person name="Daum C."/>
            <person name="Ng V."/>
            <person name="Clum A."/>
            <person name="Steindorff A."/>
            <person name="Ohm R.A."/>
            <person name="Martin F."/>
            <person name="Silar P."/>
            <person name="Natvig D.O."/>
            <person name="Lalanne C."/>
            <person name="Gautier V."/>
            <person name="Ament-Velasquez S.L."/>
            <person name="Kruys A."/>
            <person name="Hutchinson M.I."/>
            <person name="Powell A.J."/>
            <person name="Barry K."/>
            <person name="Miller A.N."/>
            <person name="Grigoriev I.V."/>
            <person name="Debuchy R."/>
            <person name="Gladieux P."/>
            <person name="Hiltunen Thoren M."/>
            <person name="Johannesson H."/>
        </authorList>
    </citation>
    <scope>NUCLEOTIDE SEQUENCE</scope>
    <source>
        <strain evidence="2">PSN293</strain>
    </source>
</reference>
<sequence length="281" mass="31221">MDPVKTARAFSSRSSPPSPFPPLALLDFLSQQPFSSYDDDDRRDIGPEIYSAKDEGIPTRHLLPGKQQSLPNLELYGPRSSDIPQQPIPIQQHDASVVNWQYKRSQLTPSKNIGKKGEWIRGWSEAVGAHGDTAYCACSEPGNARKPGNRVLKRRVQEILQRKPPPQQAPIMQSELSICHNCSRPSSPAVIFPAAGTDDQMDPYEKKKFARLRSLFRLNTPRTTTPLTGPHLTPGVPLAHGTGSDETTSSDDTSNNARGPRGDGFIKRARKLNKRWRNPKN</sequence>
<accession>A0AAN7BA30</accession>
<proteinExistence type="predicted"/>
<feature type="compositionally biased region" description="Basic and acidic residues" evidence="1">
    <location>
        <begin position="40"/>
        <end position="58"/>
    </location>
</feature>
<reference evidence="2" key="2">
    <citation type="submission" date="2023-05" db="EMBL/GenBank/DDBJ databases">
        <authorList>
            <consortium name="Lawrence Berkeley National Laboratory"/>
            <person name="Steindorff A."/>
            <person name="Hensen N."/>
            <person name="Bonometti L."/>
            <person name="Westerberg I."/>
            <person name="Brannstrom I.O."/>
            <person name="Guillou S."/>
            <person name="Cros-Aarteil S."/>
            <person name="Calhoun S."/>
            <person name="Haridas S."/>
            <person name="Kuo A."/>
            <person name="Mondo S."/>
            <person name="Pangilinan J."/>
            <person name="Riley R."/>
            <person name="Labutti K."/>
            <person name="Andreopoulos B."/>
            <person name="Lipzen A."/>
            <person name="Chen C."/>
            <person name="Yanf M."/>
            <person name="Daum C."/>
            <person name="Ng V."/>
            <person name="Clum A."/>
            <person name="Ohm R."/>
            <person name="Martin F."/>
            <person name="Silar P."/>
            <person name="Natvig D."/>
            <person name="Lalanne C."/>
            <person name="Gautier V."/>
            <person name="Ament-Velasquez S.L."/>
            <person name="Kruys A."/>
            <person name="Hutchinson M.I."/>
            <person name="Powell A.J."/>
            <person name="Barry K."/>
            <person name="Miller A.N."/>
            <person name="Grigoriev I.V."/>
            <person name="Debuchy R."/>
            <person name="Gladieux P."/>
            <person name="Thoren M.H."/>
            <person name="Johannesson H."/>
        </authorList>
    </citation>
    <scope>NUCLEOTIDE SEQUENCE</scope>
    <source>
        <strain evidence="2">PSN293</strain>
    </source>
</reference>
<feature type="region of interest" description="Disordered" evidence="1">
    <location>
        <begin position="1"/>
        <end position="22"/>
    </location>
</feature>
<feature type="compositionally biased region" description="Low complexity" evidence="1">
    <location>
        <begin position="220"/>
        <end position="254"/>
    </location>
</feature>